<protein>
    <recommendedName>
        <fullName evidence="3">Cupin domain protein</fullName>
    </recommendedName>
</protein>
<dbReference type="OrthoDB" id="9836923at2"/>
<dbReference type="InterPro" id="IPR011051">
    <property type="entry name" value="RmlC_Cupin_sf"/>
</dbReference>
<dbReference type="SUPFAM" id="SSF51182">
    <property type="entry name" value="RmlC-like cupins"/>
    <property type="match status" value="1"/>
</dbReference>
<proteinExistence type="predicted"/>
<evidence type="ECO:0008006" key="3">
    <source>
        <dbReference type="Google" id="ProtNLM"/>
    </source>
</evidence>
<dbReference type="RefSeq" id="WP_069961820.1">
    <property type="nucleotide sequence ID" value="NZ_CP016094.1"/>
</dbReference>
<evidence type="ECO:0000313" key="2">
    <source>
        <dbReference type="Proteomes" id="UP000095228"/>
    </source>
</evidence>
<dbReference type="AlphaFoldDB" id="A0A1D8AUM0"/>
<accession>A0A1D8AUM0</accession>
<evidence type="ECO:0000313" key="1">
    <source>
        <dbReference type="EMBL" id="AOS44584.1"/>
    </source>
</evidence>
<gene>
    <name evidence="1" type="ORF">Verru16b_01647</name>
</gene>
<organism evidence="1 2">
    <name type="scientific">Lacunisphaera limnophila</name>
    <dbReference type="NCBI Taxonomy" id="1838286"/>
    <lineage>
        <taxon>Bacteria</taxon>
        <taxon>Pseudomonadati</taxon>
        <taxon>Verrucomicrobiota</taxon>
        <taxon>Opitutia</taxon>
        <taxon>Opitutales</taxon>
        <taxon>Opitutaceae</taxon>
        <taxon>Lacunisphaera</taxon>
    </lineage>
</organism>
<dbReference type="Gene3D" id="2.60.120.10">
    <property type="entry name" value="Jelly Rolls"/>
    <property type="match status" value="1"/>
</dbReference>
<dbReference type="EMBL" id="CP016094">
    <property type="protein sequence ID" value="AOS44584.1"/>
    <property type="molecule type" value="Genomic_DNA"/>
</dbReference>
<dbReference type="InterPro" id="IPR014710">
    <property type="entry name" value="RmlC-like_jellyroll"/>
</dbReference>
<reference evidence="1 2" key="1">
    <citation type="submission" date="2016-06" db="EMBL/GenBank/DDBJ databases">
        <title>Three novel species with peptidoglycan cell walls form the new genus Lacunisphaera gen. nov. in the family Opitutaceae of the verrucomicrobial subdivision 4.</title>
        <authorList>
            <person name="Rast P."/>
            <person name="Gloeckner I."/>
            <person name="Jogler M."/>
            <person name="Boedeker C."/>
            <person name="Jeske O."/>
            <person name="Wiegand S."/>
            <person name="Reinhardt R."/>
            <person name="Schumann P."/>
            <person name="Rohde M."/>
            <person name="Spring S."/>
            <person name="Gloeckner F.O."/>
            <person name="Jogler C."/>
        </authorList>
    </citation>
    <scope>NUCLEOTIDE SEQUENCE [LARGE SCALE GENOMIC DNA]</scope>
    <source>
        <strain evidence="1 2">IG16b</strain>
    </source>
</reference>
<sequence length="116" mass="12259">MNSSLTTLELPSDLLQISPVLKQRGFTCSLLTLAPDTETRLPASPSPDDQLLFVITGDIAIHAEGLTTIVNQGGACLLKPVASPVLSARAGAPSRVLRVEIPPRQVITPQIITPRA</sequence>
<keyword evidence="2" id="KW-1185">Reference proteome</keyword>
<name>A0A1D8AUM0_9BACT</name>
<dbReference type="Proteomes" id="UP000095228">
    <property type="component" value="Chromosome"/>
</dbReference>
<dbReference type="KEGG" id="obg:Verru16b_01647"/>